<evidence type="ECO:0000256" key="2">
    <source>
        <dbReference type="ARBA" id="ARBA00022475"/>
    </source>
</evidence>
<keyword evidence="4 6" id="KW-1133">Transmembrane helix</keyword>
<dbReference type="AlphaFoldDB" id="A0A0W0ZIC9"/>
<organism evidence="8 9">
    <name type="scientific">Legionella steelei</name>
    <dbReference type="NCBI Taxonomy" id="947033"/>
    <lineage>
        <taxon>Bacteria</taxon>
        <taxon>Pseudomonadati</taxon>
        <taxon>Pseudomonadota</taxon>
        <taxon>Gammaproteobacteria</taxon>
        <taxon>Legionellales</taxon>
        <taxon>Legionellaceae</taxon>
        <taxon>Legionella</taxon>
    </lineage>
</organism>
<dbReference type="STRING" id="947033.Lste_1902"/>
<dbReference type="Pfam" id="PF09335">
    <property type="entry name" value="VTT_dom"/>
    <property type="match status" value="1"/>
</dbReference>
<dbReference type="PANTHER" id="PTHR12677">
    <property type="entry name" value="GOLGI APPARATUS MEMBRANE PROTEIN TVP38-RELATED"/>
    <property type="match status" value="1"/>
</dbReference>
<evidence type="ECO:0000313" key="9">
    <source>
        <dbReference type="Proteomes" id="UP000054926"/>
    </source>
</evidence>
<evidence type="ECO:0000259" key="7">
    <source>
        <dbReference type="Pfam" id="PF09335"/>
    </source>
</evidence>
<dbReference type="InterPro" id="IPR032816">
    <property type="entry name" value="VTT_dom"/>
</dbReference>
<keyword evidence="2 6" id="KW-1003">Cell membrane</keyword>
<keyword evidence="5 6" id="KW-0472">Membrane</keyword>
<evidence type="ECO:0000256" key="5">
    <source>
        <dbReference type="ARBA" id="ARBA00023136"/>
    </source>
</evidence>
<evidence type="ECO:0000256" key="1">
    <source>
        <dbReference type="ARBA" id="ARBA00004651"/>
    </source>
</evidence>
<keyword evidence="9" id="KW-1185">Reference proteome</keyword>
<feature type="transmembrane region" description="Helical" evidence="6">
    <location>
        <begin position="181"/>
        <end position="199"/>
    </location>
</feature>
<keyword evidence="3 6" id="KW-0812">Transmembrane</keyword>
<dbReference type="PANTHER" id="PTHR12677:SF59">
    <property type="entry name" value="GOLGI APPARATUS MEMBRANE PROTEIN TVP38-RELATED"/>
    <property type="match status" value="1"/>
</dbReference>
<name>A0A0W0ZIC9_9GAMM</name>
<sequence>MIKLNAKGSSAITEDLSDVKTNPMNYRIIHPIKAIIIVLTLVFLITTAFFFQKYSSEIINWVDHLGWFAPLLFLIIYCFATIMFLPTMVLTLAGGALFGPFLGTLVNLLSATSGAAFSFLITRHLGYDWFSQRKGKRLRKLIAAVEQRGWMSVAFLRLVPIVPYNLVNYGLGLTAIKFRSYLITTFIFLIPAEIVYTYFGYAGMEALLKQGAFYKNRGVLIAGLVILLLCIIKIAHLNGFRFKRSEKKIIE</sequence>
<evidence type="ECO:0000313" key="8">
    <source>
        <dbReference type="EMBL" id="KTD68744.1"/>
    </source>
</evidence>
<dbReference type="EMBL" id="LNYY01000019">
    <property type="protein sequence ID" value="KTD68744.1"/>
    <property type="molecule type" value="Genomic_DNA"/>
</dbReference>
<dbReference type="PATRIC" id="fig|947033.5.peg.2019"/>
<feature type="transmembrane region" description="Helical" evidence="6">
    <location>
        <begin position="149"/>
        <end position="169"/>
    </location>
</feature>
<evidence type="ECO:0000256" key="3">
    <source>
        <dbReference type="ARBA" id="ARBA00022692"/>
    </source>
</evidence>
<reference evidence="8 9" key="1">
    <citation type="submission" date="2015-11" db="EMBL/GenBank/DDBJ databases">
        <title>Genomic analysis of 38 Legionella species identifies large and diverse effector repertoires.</title>
        <authorList>
            <person name="Burstein D."/>
            <person name="Amaro F."/>
            <person name="Zusman T."/>
            <person name="Lifshitz Z."/>
            <person name="Cohen O."/>
            <person name="Gilbert J.A."/>
            <person name="Pupko T."/>
            <person name="Shuman H.A."/>
            <person name="Segal G."/>
        </authorList>
    </citation>
    <scope>NUCLEOTIDE SEQUENCE [LARGE SCALE GENOMIC DNA]</scope>
    <source>
        <strain evidence="8 9">IMVS3376</strain>
    </source>
</reference>
<comment type="similarity">
    <text evidence="6">Belongs to the TVP38/TMEM64 family.</text>
</comment>
<dbReference type="GO" id="GO:0005886">
    <property type="term" value="C:plasma membrane"/>
    <property type="evidence" value="ECO:0007669"/>
    <property type="project" value="UniProtKB-SubCell"/>
</dbReference>
<protein>
    <recommendedName>
        <fullName evidence="6">TVP38/TMEM64 family membrane protein</fullName>
    </recommendedName>
</protein>
<gene>
    <name evidence="8" type="ORF">Lste_1902</name>
</gene>
<comment type="subcellular location">
    <subcellularLocation>
        <location evidence="1 6">Cell membrane</location>
        <topology evidence="1 6">Multi-pass membrane protein</topology>
    </subcellularLocation>
</comment>
<feature type="transmembrane region" description="Helical" evidence="6">
    <location>
        <begin position="97"/>
        <end position="121"/>
    </location>
</feature>
<feature type="transmembrane region" description="Helical" evidence="6">
    <location>
        <begin position="34"/>
        <end position="52"/>
    </location>
</feature>
<evidence type="ECO:0000256" key="6">
    <source>
        <dbReference type="RuleBase" id="RU366058"/>
    </source>
</evidence>
<feature type="domain" description="VTT" evidence="7">
    <location>
        <begin position="85"/>
        <end position="201"/>
    </location>
</feature>
<feature type="transmembrane region" description="Helical" evidence="6">
    <location>
        <begin position="219"/>
        <end position="240"/>
    </location>
</feature>
<proteinExistence type="inferred from homology"/>
<evidence type="ECO:0000256" key="4">
    <source>
        <dbReference type="ARBA" id="ARBA00022989"/>
    </source>
</evidence>
<comment type="caution">
    <text evidence="8">The sequence shown here is derived from an EMBL/GenBank/DDBJ whole genome shotgun (WGS) entry which is preliminary data.</text>
</comment>
<feature type="transmembrane region" description="Helical" evidence="6">
    <location>
        <begin position="64"/>
        <end position="85"/>
    </location>
</feature>
<dbReference type="InterPro" id="IPR015414">
    <property type="entry name" value="TMEM64"/>
</dbReference>
<accession>A0A0W0ZIC9</accession>
<dbReference type="Proteomes" id="UP000054926">
    <property type="component" value="Unassembled WGS sequence"/>
</dbReference>